<dbReference type="Proteomes" id="UP001165383">
    <property type="component" value="Unassembled WGS sequence"/>
</dbReference>
<keyword evidence="4 6" id="KW-1133">Transmembrane helix</keyword>
<keyword evidence="3 6" id="KW-0812">Transmembrane</keyword>
<comment type="caution">
    <text evidence="8">The sequence shown here is derived from an EMBL/GenBank/DDBJ whole genome shotgun (WGS) entry which is preliminary data.</text>
</comment>
<feature type="transmembrane region" description="Helical" evidence="6">
    <location>
        <begin position="140"/>
        <end position="160"/>
    </location>
</feature>
<name>A0ABT0S8A1_9SPHN</name>
<keyword evidence="2" id="KW-1003">Cell membrane</keyword>
<evidence type="ECO:0000256" key="1">
    <source>
        <dbReference type="ARBA" id="ARBA00004651"/>
    </source>
</evidence>
<keyword evidence="5 6" id="KW-0472">Membrane</keyword>
<dbReference type="EMBL" id="JAMGBB010000001">
    <property type="protein sequence ID" value="MCL6740629.1"/>
    <property type="molecule type" value="Genomic_DNA"/>
</dbReference>
<dbReference type="InterPro" id="IPR051311">
    <property type="entry name" value="DedA_domain"/>
</dbReference>
<dbReference type="InterPro" id="IPR032816">
    <property type="entry name" value="VTT_dom"/>
</dbReference>
<evidence type="ECO:0000256" key="5">
    <source>
        <dbReference type="ARBA" id="ARBA00023136"/>
    </source>
</evidence>
<dbReference type="PANTHER" id="PTHR42709">
    <property type="entry name" value="ALKALINE PHOSPHATASE LIKE PROTEIN"/>
    <property type="match status" value="1"/>
</dbReference>
<evidence type="ECO:0000256" key="4">
    <source>
        <dbReference type="ARBA" id="ARBA00022989"/>
    </source>
</evidence>
<feature type="domain" description="VTT" evidence="7">
    <location>
        <begin position="30"/>
        <end position="159"/>
    </location>
</feature>
<evidence type="ECO:0000256" key="3">
    <source>
        <dbReference type="ARBA" id="ARBA00022692"/>
    </source>
</evidence>
<evidence type="ECO:0000256" key="6">
    <source>
        <dbReference type="SAM" id="Phobius"/>
    </source>
</evidence>
<reference evidence="8" key="1">
    <citation type="submission" date="2022-05" db="EMBL/GenBank/DDBJ databases">
        <authorList>
            <person name="Jo J.-H."/>
            <person name="Im W.-T."/>
        </authorList>
    </citation>
    <scope>NUCLEOTIDE SEQUENCE</scope>
    <source>
        <strain evidence="8">RB56-2</strain>
    </source>
</reference>
<dbReference type="Pfam" id="PF09335">
    <property type="entry name" value="VTT_dom"/>
    <property type="match status" value="1"/>
</dbReference>
<feature type="transmembrane region" description="Helical" evidence="6">
    <location>
        <begin position="50"/>
        <end position="71"/>
    </location>
</feature>
<dbReference type="RefSeq" id="WP_249915051.1">
    <property type="nucleotide sequence ID" value="NZ_JAMGBB010000001.1"/>
</dbReference>
<sequence length="212" mass="23455">MSDWIVRLIEQSGYLGVGFLMFLETVFPPIPSEVIMSVAGVAAGQGKLNYGFVVVAGTAGAMLGNILWYLAARALGIQRLEPIIRRWGRWITMSWSEVARAQRWFDEHGTFFVFLGRLLPTVRSLVSVPAGLLKMSFRRFMLASTLGTAAWTAILAGAGFKLGENYRDVDKVIGPAANAILVVLVAGYIYRLWTHRNMPVEEEISQTDLTSL</sequence>
<comment type="subcellular location">
    <subcellularLocation>
        <location evidence="1">Cell membrane</location>
        <topology evidence="1">Multi-pass membrane protein</topology>
    </subcellularLocation>
</comment>
<organism evidence="8 9">
    <name type="scientific">Sphingomonas brevis</name>
    <dbReference type="NCBI Taxonomy" id="2908206"/>
    <lineage>
        <taxon>Bacteria</taxon>
        <taxon>Pseudomonadati</taxon>
        <taxon>Pseudomonadota</taxon>
        <taxon>Alphaproteobacteria</taxon>
        <taxon>Sphingomonadales</taxon>
        <taxon>Sphingomonadaceae</taxon>
        <taxon>Sphingomonas</taxon>
    </lineage>
</organism>
<keyword evidence="9" id="KW-1185">Reference proteome</keyword>
<gene>
    <name evidence="8" type="ORF">LZ518_05715</name>
</gene>
<protein>
    <submittedName>
        <fullName evidence="8">DedA family protein</fullName>
    </submittedName>
</protein>
<accession>A0ABT0S8A1</accession>
<evidence type="ECO:0000313" key="8">
    <source>
        <dbReference type="EMBL" id="MCL6740629.1"/>
    </source>
</evidence>
<evidence type="ECO:0000256" key="2">
    <source>
        <dbReference type="ARBA" id="ARBA00022475"/>
    </source>
</evidence>
<proteinExistence type="predicted"/>
<feature type="transmembrane region" description="Helical" evidence="6">
    <location>
        <begin position="12"/>
        <end position="30"/>
    </location>
</feature>
<feature type="transmembrane region" description="Helical" evidence="6">
    <location>
        <begin position="172"/>
        <end position="190"/>
    </location>
</feature>
<evidence type="ECO:0000313" key="9">
    <source>
        <dbReference type="Proteomes" id="UP001165383"/>
    </source>
</evidence>
<dbReference type="PANTHER" id="PTHR42709:SF6">
    <property type="entry name" value="UNDECAPRENYL PHOSPHATE TRANSPORTER A"/>
    <property type="match status" value="1"/>
</dbReference>
<evidence type="ECO:0000259" key="7">
    <source>
        <dbReference type="Pfam" id="PF09335"/>
    </source>
</evidence>